<evidence type="ECO:0000256" key="1">
    <source>
        <dbReference type="SAM" id="Phobius"/>
    </source>
</evidence>
<accession>A0AAD5M4Q3</accession>
<dbReference type="AlphaFoldDB" id="A0AAD5M4Q3"/>
<evidence type="ECO:0000313" key="2">
    <source>
        <dbReference type="EMBL" id="KAJ1349878.1"/>
    </source>
</evidence>
<dbReference type="EMBL" id="JAHQIW010000766">
    <property type="protein sequence ID" value="KAJ1349878.1"/>
    <property type="molecule type" value="Genomic_DNA"/>
</dbReference>
<feature type="transmembrane region" description="Helical" evidence="1">
    <location>
        <begin position="20"/>
        <end position="41"/>
    </location>
</feature>
<dbReference type="Proteomes" id="UP001196413">
    <property type="component" value="Unassembled WGS sequence"/>
</dbReference>
<organism evidence="2 3">
    <name type="scientific">Parelaphostrongylus tenuis</name>
    <name type="common">Meningeal worm</name>
    <dbReference type="NCBI Taxonomy" id="148309"/>
    <lineage>
        <taxon>Eukaryota</taxon>
        <taxon>Metazoa</taxon>
        <taxon>Ecdysozoa</taxon>
        <taxon>Nematoda</taxon>
        <taxon>Chromadorea</taxon>
        <taxon>Rhabditida</taxon>
        <taxon>Rhabditina</taxon>
        <taxon>Rhabditomorpha</taxon>
        <taxon>Strongyloidea</taxon>
        <taxon>Metastrongylidae</taxon>
        <taxon>Parelaphostrongylus</taxon>
    </lineage>
</organism>
<gene>
    <name evidence="2" type="ORF">KIN20_005548</name>
</gene>
<keyword evidence="1" id="KW-0472">Membrane</keyword>
<name>A0AAD5M4Q3_PARTN</name>
<protein>
    <submittedName>
        <fullName evidence="2">Uncharacterized protein</fullName>
    </submittedName>
</protein>
<keyword evidence="1" id="KW-1133">Transmembrane helix</keyword>
<keyword evidence="1" id="KW-0812">Transmembrane</keyword>
<keyword evidence="3" id="KW-1185">Reference proteome</keyword>
<sequence>MDEKKKQMLYQPEKCVFSQLLYITEGTVWVNVIHGILLLSFDHRMMTVFRKFGNLE</sequence>
<reference evidence="2" key="1">
    <citation type="submission" date="2021-06" db="EMBL/GenBank/DDBJ databases">
        <title>Parelaphostrongylus tenuis whole genome reference sequence.</title>
        <authorList>
            <person name="Garwood T.J."/>
            <person name="Larsen P.A."/>
            <person name="Fountain-Jones N.M."/>
            <person name="Garbe J.R."/>
            <person name="Macchietto M.G."/>
            <person name="Kania S.A."/>
            <person name="Gerhold R.W."/>
            <person name="Richards J.E."/>
            <person name="Wolf T.M."/>
        </authorList>
    </citation>
    <scope>NUCLEOTIDE SEQUENCE</scope>
    <source>
        <strain evidence="2">MNPRO001-30</strain>
        <tissue evidence="2">Meninges</tissue>
    </source>
</reference>
<comment type="caution">
    <text evidence="2">The sequence shown here is derived from an EMBL/GenBank/DDBJ whole genome shotgun (WGS) entry which is preliminary data.</text>
</comment>
<evidence type="ECO:0000313" key="3">
    <source>
        <dbReference type="Proteomes" id="UP001196413"/>
    </source>
</evidence>
<proteinExistence type="predicted"/>